<reference evidence="1" key="1">
    <citation type="submission" date="2013-08" db="EMBL/GenBank/DDBJ databases">
        <authorList>
            <person name="Mendez C."/>
            <person name="Richter M."/>
            <person name="Ferrer M."/>
            <person name="Sanchez J."/>
        </authorList>
    </citation>
    <scope>NUCLEOTIDE SEQUENCE</scope>
</reference>
<reference evidence="1" key="2">
    <citation type="journal article" date="2014" name="ISME J.">
        <title>Microbial stratification in low pH oxic and suboxic macroscopic growths along an acid mine drainage.</title>
        <authorList>
            <person name="Mendez-Garcia C."/>
            <person name="Mesa V."/>
            <person name="Sprenger R.R."/>
            <person name="Richter M."/>
            <person name="Diez M.S."/>
            <person name="Solano J."/>
            <person name="Bargiela R."/>
            <person name="Golyshina O.V."/>
            <person name="Manteca A."/>
            <person name="Ramos J.L."/>
            <person name="Gallego J.R."/>
            <person name="Llorente I."/>
            <person name="Martins Dos Santos V.A."/>
            <person name="Jensen O.N."/>
            <person name="Pelaez A.I."/>
            <person name="Sanchez J."/>
            <person name="Ferrer M."/>
        </authorList>
    </citation>
    <scope>NUCLEOTIDE SEQUENCE</scope>
</reference>
<sequence>IVPLCVAIAAGSIIVDRQFTAVAGTDAVGRSTSNACLAKAKSTEVLAVSKDTTLSSQWTSYAQTGTGWTGGDSVHAYRLSSSSILWSFADSFLGPVNTDGTRPYDAPLVHNLAVIQKGATFHLVVNGTVSHPTPLVAPRHKDDFYLALSGIVEGNRFQEFLMEIHRYKNGGFHWQQSTTVIATFSLPGFHLKSVVPVRQPNLSIQWGSYVMHQGRYVYIYGATATAVTH</sequence>
<organism evidence="1">
    <name type="scientific">mine drainage metagenome</name>
    <dbReference type="NCBI Taxonomy" id="410659"/>
    <lineage>
        <taxon>unclassified sequences</taxon>
        <taxon>metagenomes</taxon>
        <taxon>ecological metagenomes</taxon>
    </lineage>
</organism>
<name>T1A4Z9_9ZZZZ</name>
<feature type="non-terminal residue" evidence="1">
    <location>
        <position position="229"/>
    </location>
</feature>
<proteinExistence type="predicted"/>
<accession>T1A4Z9</accession>
<dbReference type="EMBL" id="AUZY01010861">
    <property type="protein sequence ID" value="EQD36930.1"/>
    <property type="molecule type" value="Genomic_DNA"/>
</dbReference>
<dbReference type="AlphaFoldDB" id="T1A4Z9"/>
<feature type="non-terminal residue" evidence="1">
    <location>
        <position position="1"/>
    </location>
</feature>
<protein>
    <submittedName>
        <fullName evidence="1">Uncharacterized protein</fullName>
    </submittedName>
</protein>
<comment type="caution">
    <text evidence="1">The sequence shown here is derived from an EMBL/GenBank/DDBJ whole genome shotgun (WGS) entry which is preliminary data.</text>
</comment>
<gene>
    <name evidence="1" type="ORF">B1B_16328</name>
</gene>
<evidence type="ECO:0000313" key="1">
    <source>
        <dbReference type="EMBL" id="EQD36930.1"/>
    </source>
</evidence>